<evidence type="ECO:0000259" key="5">
    <source>
        <dbReference type="Pfam" id="PF00676"/>
    </source>
</evidence>
<feature type="domain" description="Dehydrogenase E1 component" evidence="5">
    <location>
        <begin position="43"/>
        <end position="321"/>
    </location>
</feature>
<keyword evidence="3" id="KW-0786">Thiamine pyrophosphate</keyword>
<feature type="region of interest" description="Disordered" evidence="4">
    <location>
        <begin position="1"/>
        <end position="22"/>
    </location>
</feature>
<evidence type="ECO:0000313" key="7">
    <source>
        <dbReference type="Proteomes" id="UP000471026"/>
    </source>
</evidence>
<name>A0A6N9QZY5_9MICC</name>
<protein>
    <submittedName>
        <fullName evidence="6">Pyruvate dehydrogenase (Acetyl-transferring) E1 component subunit alpha</fullName>
    </submittedName>
</protein>
<keyword evidence="2" id="KW-0560">Oxidoreductase</keyword>
<dbReference type="Proteomes" id="UP000471026">
    <property type="component" value="Unassembled WGS sequence"/>
</dbReference>
<evidence type="ECO:0000256" key="4">
    <source>
        <dbReference type="SAM" id="MobiDB-lite"/>
    </source>
</evidence>
<dbReference type="GO" id="GO:0009083">
    <property type="term" value="P:branched-chain amino acid catabolic process"/>
    <property type="evidence" value="ECO:0007669"/>
    <property type="project" value="TreeGrafter"/>
</dbReference>
<dbReference type="PANTHER" id="PTHR43380">
    <property type="entry name" value="2-OXOISOVALERATE DEHYDROGENASE SUBUNIT ALPHA, MITOCHONDRIAL"/>
    <property type="match status" value="1"/>
</dbReference>
<dbReference type="AlphaFoldDB" id="A0A6N9QZY5"/>
<evidence type="ECO:0000256" key="2">
    <source>
        <dbReference type="ARBA" id="ARBA00023002"/>
    </source>
</evidence>
<comment type="cofactor">
    <cofactor evidence="1">
        <name>thiamine diphosphate</name>
        <dbReference type="ChEBI" id="CHEBI:58937"/>
    </cofactor>
</comment>
<dbReference type="InterPro" id="IPR029061">
    <property type="entry name" value="THDP-binding"/>
</dbReference>
<dbReference type="PANTHER" id="PTHR43380:SF1">
    <property type="entry name" value="2-OXOISOVALERATE DEHYDROGENASE SUBUNIT ALPHA, MITOCHONDRIAL"/>
    <property type="match status" value="1"/>
</dbReference>
<dbReference type="InterPro" id="IPR017596">
    <property type="entry name" value="PdhA/BkdA"/>
</dbReference>
<dbReference type="SUPFAM" id="SSF52518">
    <property type="entry name" value="Thiamin diphosphate-binding fold (THDP-binding)"/>
    <property type="match status" value="1"/>
</dbReference>
<organism evidence="6 7">
    <name type="scientific">Kocuria marina subsp. indica</name>
    <dbReference type="NCBI Taxonomy" id="1049583"/>
    <lineage>
        <taxon>Bacteria</taxon>
        <taxon>Bacillati</taxon>
        <taxon>Actinomycetota</taxon>
        <taxon>Actinomycetes</taxon>
        <taxon>Micrococcales</taxon>
        <taxon>Micrococcaceae</taxon>
        <taxon>Kocuria</taxon>
    </lineage>
</organism>
<reference evidence="6 7" key="1">
    <citation type="submission" date="2019-11" db="EMBL/GenBank/DDBJ databases">
        <title>Draft genome sequence of Kocuria indica DP-K7, a methyl red degrading Actinobacterium.</title>
        <authorList>
            <person name="Kumaran S."/>
            <person name="Tischler D."/>
            <person name="Ngo A.C.R."/>
            <person name="Schultes F."/>
        </authorList>
    </citation>
    <scope>NUCLEOTIDE SEQUENCE [LARGE SCALE GENOMIC DNA]</scope>
    <source>
        <strain evidence="6 7">DP-K7</strain>
    </source>
</reference>
<evidence type="ECO:0000313" key="6">
    <source>
        <dbReference type="EMBL" id="NDO78593.1"/>
    </source>
</evidence>
<dbReference type="Pfam" id="PF00676">
    <property type="entry name" value="E1_dh"/>
    <property type="match status" value="1"/>
</dbReference>
<dbReference type="Gene3D" id="3.40.50.970">
    <property type="match status" value="1"/>
</dbReference>
<evidence type="ECO:0000256" key="1">
    <source>
        <dbReference type="ARBA" id="ARBA00001964"/>
    </source>
</evidence>
<keyword evidence="6" id="KW-0670">Pyruvate</keyword>
<evidence type="ECO:0000256" key="3">
    <source>
        <dbReference type="ARBA" id="ARBA00023052"/>
    </source>
</evidence>
<dbReference type="InterPro" id="IPR050771">
    <property type="entry name" value="Alpha-ketoacid_DH_E1_comp"/>
</dbReference>
<dbReference type="NCBIfam" id="TIGR03181">
    <property type="entry name" value="PDH_E1_alph_x"/>
    <property type="match status" value="1"/>
</dbReference>
<gene>
    <name evidence="6" type="primary">pdhA</name>
    <name evidence="6" type="ORF">GKZ75_10225</name>
</gene>
<dbReference type="InterPro" id="IPR001017">
    <property type="entry name" value="DH_E1"/>
</dbReference>
<proteinExistence type="predicted"/>
<dbReference type="GO" id="GO:0000287">
    <property type="term" value="F:magnesium ion binding"/>
    <property type="evidence" value="ECO:0007669"/>
    <property type="project" value="UniProtKB-ARBA"/>
</dbReference>
<accession>A0A6N9QZY5</accession>
<comment type="caution">
    <text evidence="6">The sequence shown here is derived from an EMBL/GenBank/DDBJ whole genome shotgun (WGS) entry which is preliminary data.</text>
</comment>
<dbReference type="EMBL" id="WMHZ01000014">
    <property type="protein sequence ID" value="NDO78593.1"/>
    <property type="molecule type" value="Genomic_DNA"/>
</dbReference>
<sequence>MDPERTGLGEPQPVQMISPSGERLSPNGYELDTLEITDLMTMYRSMVLLRRFDQEATALQRQGELGLWPPCLGQEAAQVGLARALRPQDFVFPSYREHGVALARGLRPRDLLRIFRGVSHGGWDPAAHNMSTYEIVIGAQTLHATGWAMGRKFQGLTATGDPDQDAVAVACFGDGATSQGDVSEALTFAASFEAPVLFFCQNNHWAISEPTTLQTRVPLSRRGEGFGIPGIRVDGNDVLACYAVVREALERIRSGEGPMLIEAETYRMGAHTTADDPTRYRSAEDVERWRQRDPIQRVRTYLEASCGVGPEQFDAIEADADEWAATVRRECLELADPAPDAFFDHVYAEPHALIEEERREYAEYLDLLHQEDAR</sequence>
<dbReference type="CDD" id="cd02000">
    <property type="entry name" value="TPP_E1_PDC_ADC_BCADC"/>
    <property type="match status" value="1"/>
</dbReference>
<dbReference type="GO" id="GO:0016624">
    <property type="term" value="F:oxidoreductase activity, acting on the aldehyde or oxo group of donors, disulfide as acceptor"/>
    <property type="evidence" value="ECO:0007669"/>
    <property type="project" value="InterPro"/>
</dbReference>